<gene>
    <name evidence="2" type="ORF">AVDCRST_MAG87-3928</name>
</gene>
<reference evidence="2" key="1">
    <citation type="submission" date="2020-02" db="EMBL/GenBank/DDBJ databases">
        <authorList>
            <person name="Meier V. D."/>
        </authorList>
    </citation>
    <scope>NUCLEOTIDE SEQUENCE</scope>
    <source>
        <strain evidence="2">AVDCRST_MAG87</strain>
    </source>
</reference>
<feature type="non-terminal residue" evidence="2">
    <location>
        <position position="423"/>
    </location>
</feature>
<feature type="compositionally biased region" description="Basic and acidic residues" evidence="1">
    <location>
        <begin position="350"/>
        <end position="367"/>
    </location>
</feature>
<protein>
    <submittedName>
        <fullName evidence="2">Tripartite tricarboxylate transporter TctA family</fullName>
    </submittedName>
</protein>
<feature type="compositionally biased region" description="Basic and acidic residues" evidence="1">
    <location>
        <begin position="119"/>
        <end position="128"/>
    </location>
</feature>
<sequence length="423" mass="48750">GLVRSFARRIQRRPDAGKPALGAGWRLPRHARRRPARDRASPDRRAAAADHLLAGTDPGIHHVRRHLLRRHVWRIDHLDPAQHPGRVGLDHHRARRQPHGQARTRCFRPRDRRRRLLRRRDGRDDRPYLSRPNHGRCRAQLRPRRISRPDRARLYRDHRAARLFARPGTGEPFLRARDRPHRHRCPYRSATIHLRERPSLHWRRCGHRRSRPLRRRRNALGGVPDAPRQARCAPDQGIALDEPGRVEAVLEAMAPRHCARVPDWLAAGRRRRDPDLSLLRAREAALEAPRGVRPRRDRRGCRAGSGQQCLRRRRARSPFDAGAADLGDRGDHARRVPALRNPARPAALRPEPRPRLGPDRQPLHRQPDAAGAEPAACGALGPAPFDSSPPALRWHPRLRRARYLGAKSIRDRTDRALRDRDRG</sequence>
<feature type="compositionally biased region" description="Basic residues" evidence="1">
    <location>
        <begin position="1"/>
        <end position="11"/>
    </location>
</feature>
<feature type="compositionally biased region" description="Low complexity" evidence="1">
    <location>
        <begin position="336"/>
        <end position="349"/>
    </location>
</feature>
<feature type="compositionally biased region" description="Basic and acidic residues" evidence="1">
    <location>
        <begin position="408"/>
        <end position="423"/>
    </location>
</feature>
<dbReference type="AlphaFoldDB" id="A0A6J4VUX3"/>
<organism evidence="2">
    <name type="scientific">uncultured Thermomicrobiales bacterium</name>
    <dbReference type="NCBI Taxonomy" id="1645740"/>
    <lineage>
        <taxon>Bacteria</taxon>
        <taxon>Pseudomonadati</taxon>
        <taxon>Thermomicrobiota</taxon>
        <taxon>Thermomicrobia</taxon>
        <taxon>Thermomicrobiales</taxon>
        <taxon>environmental samples</taxon>
    </lineage>
</organism>
<feature type="non-terminal residue" evidence="2">
    <location>
        <position position="1"/>
    </location>
</feature>
<feature type="compositionally biased region" description="Basic residues" evidence="1">
    <location>
        <begin position="105"/>
        <end position="118"/>
    </location>
</feature>
<feature type="compositionally biased region" description="Low complexity" evidence="1">
    <location>
        <begin position="369"/>
        <end position="384"/>
    </location>
</feature>
<feature type="region of interest" description="Disordered" evidence="1">
    <location>
        <begin position="80"/>
        <end position="137"/>
    </location>
</feature>
<feature type="compositionally biased region" description="Basic residues" evidence="1">
    <location>
        <begin position="27"/>
        <end position="36"/>
    </location>
</feature>
<feature type="compositionally biased region" description="Basic and acidic residues" evidence="1">
    <location>
        <begin position="37"/>
        <end position="46"/>
    </location>
</feature>
<feature type="region of interest" description="Disordered" evidence="1">
    <location>
        <begin position="1"/>
        <end position="46"/>
    </location>
</feature>
<proteinExistence type="predicted"/>
<feature type="region of interest" description="Disordered" evidence="1">
    <location>
        <begin position="287"/>
        <end position="423"/>
    </location>
</feature>
<evidence type="ECO:0000313" key="2">
    <source>
        <dbReference type="EMBL" id="CAA9585738.1"/>
    </source>
</evidence>
<accession>A0A6J4VUX3</accession>
<dbReference type="EMBL" id="CADCWJ010000864">
    <property type="protein sequence ID" value="CAA9585738.1"/>
    <property type="molecule type" value="Genomic_DNA"/>
</dbReference>
<feature type="compositionally biased region" description="Basic residues" evidence="1">
    <location>
        <begin position="292"/>
        <end position="301"/>
    </location>
</feature>
<evidence type="ECO:0000256" key="1">
    <source>
        <dbReference type="SAM" id="MobiDB-lite"/>
    </source>
</evidence>
<name>A0A6J4VUX3_9BACT</name>